<name>A0A368RSK4_SETIT</name>
<dbReference type="KEGG" id="sita:101775219"/>
<dbReference type="SUPFAM" id="SSF81383">
    <property type="entry name" value="F-box domain"/>
    <property type="match status" value="1"/>
</dbReference>
<reference evidence="3" key="1">
    <citation type="journal article" date="2012" name="Nat. Biotechnol.">
        <title>Reference genome sequence of the model plant Setaria.</title>
        <authorList>
            <person name="Bennetzen J.L."/>
            <person name="Schmutz J."/>
            <person name="Wang H."/>
            <person name="Percifield R."/>
            <person name="Hawkins J."/>
            <person name="Pontaroli A.C."/>
            <person name="Estep M."/>
            <person name="Feng L."/>
            <person name="Vaughn J.N."/>
            <person name="Grimwood J."/>
            <person name="Jenkins J."/>
            <person name="Barry K."/>
            <person name="Lindquist E."/>
            <person name="Hellsten U."/>
            <person name="Deshpande S."/>
            <person name="Wang X."/>
            <person name="Wu X."/>
            <person name="Mitros T."/>
            <person name="Triplett J."/>
            <person name="Yang X."/>
            <person name="Ye C.Y."/>
            <person name="Mauro-Herrera M."/>
            <person name="Wang L."/>
            <person name="Li P."/>
            <person name="Sharma M."/>
            <person name="Sharma R."/>
            <person name="Ronald P.C."/>
            <person name="Panaud O."/>
            <person name="Kellogg E.A."/>
            <person name="Brutnell T.P."/>
            <person name="Doust A.N."/>
            <person name="Tuskan G.A."/>
            <person name="Rokhsar D."/>
            <person name="Devos K.M."/>
        </authorList>
    </citation>
    <scope>NUCLEOTIDE SEQUENCE [LARGE SCALE GENOMIC DNA]</scope>
    <source>
        <strain evidence="3">Yugu1</strain>
    </source>
</reference>
<dbReference type="OrthoDB" id="672828at2759"/>
<accession>A0A368RSK4</accession>
<dbReference type="InterPro" id="IPR036047">
    <property type="entry name" value="F-box-like_dom_sf"/>
</dbReference>
<protein>
    <submittedName>
        <fullName evidence="3">Uncharacterized protein</fullName>
    </submittedName>
</protein>
<evidence type="ECO:0000313" key="3">
    <source>
        <dbReference type="EMBL" id="RCV33139.1"/>
    </source>
</evidence>
<sequence>MDGVQGEEESLLNEPALSPEAATVIALVLGNDDLLREVLLHLSLPTSLVHAACVCKRWLRVASGHGFLRDFRSLHPPRLLGYFPNNTQPYPKLLPCNGLPTELEAASRHANTYLSRISKHPLFGNYVILDIRNGRMLVSMIDACDQTRLAIMVCTPLQSAPPVHLPFSQLLSTYRGINKGEFDMFEFLPEDGGDGLSYYEVRVMKRHQGNPRVILATVVACEAGVIGECRATEPMKLPKGLCWSCCSKRGLLCGTKFYLLSNDGYILGLDLVTMTLFYINLPEEVEMVKTEYDYYKNVDLSRGEGSNFYLIYLKGFHIRVWIHDAERGSETSNWVLVDTISLLKYLVLLRSCEGCRIHLLERSGDNAEFVYLRVSDTLDDYSDADYLLLLKSRAVEDVSENHWRSTSLLNPFMMVWPPTFPALNEEDDHGHVGL</sequence>
<dbReference type="Pfam" id="PF00646">
    <property type="entry name" value="F-box"/>
    <property type="match status" value="1"/>
</dbReference>
<dbReference type="EMBL" id="CM003534">
    <property type="protein sequence ID" value="RCV33139.1"/>
    <property type="molecule type" value="Genomic_DNA"/>
</dbReference>
<gene>
    <name evidence="3" type="ORF">SETIT_7G058200v2</name>
</gene>
<reference evidence="3" key="2">
    <citation type="submission" date="2015-07" db="EMBL/GenBank/DDBJ databases">
        <authorList>
            <person name="Noorani M."/>
        </authorList>
    </citation>
    <scope>NUCLEOTIDE SEQUENCE</scope>
    <source>
        <strain evidence="3">Yugu1</strain>
    </source>
</reference>
<proteinExistence type="predicted"/>
<feature type="domain" description="F-box" evidence="1">
    <location>
        <begin position="32"/>
        <end position="68"/>
    </location>
</feature>
<dbReference type="InterPro" id="IPR056594">
    <property type="entry name" value="AT5G49610-like_b-prop"/>
</dbReference>
<evidence type="ECO:0000259" key="1">
    <source>
        <dbReference type="Pfam" id="PF00646"/>
    </source>
</evidence>
<feature type="domain" description="F-box protein AT5G49610-like beta-propeller" evidence="2">
    <location>
        <begin position="128"/>
        <end position="420"/>
    </location>
</feature>
<dbReference type="InterPro" id="IPR001810">
    <property type="entry name" value="F-box_dom"/>
</dbReference>
<dbReference type="PANTHER" id="PTHR33207">
    <property type="entry name" value="F-BOX DOMAIN CONTAINING PROTEIN-RELATED"/>
    <property type="match status" value="1"/>
</dbReference>
<organism evidence="3">
    <name type="scientific">Setaria italica</name>
    <name type="common">Foxtail millet</name>
    <name type="synonym">Panicum italicum</name>
    <dbReference type="NCBI Taxonomy" id="4555"/>
    <lineage>
        <taxon>Eukaryota</taxon>
        <taxon>Viridiplantae</taxon>
        <taxon>Streptophyta</taxon>
        <taxon>Embryophyta</taxon>
        <taxon>Tracheophyta</taxon>
        <taxon>Spermatophyta</taxon>
        <taxon>Magnoliopsida</taxon>
        <taxon>Liliopsida</taxon>
        <taxon>Poales</taxon>
        <taxon>Poaceae</taxon>
        <taxon>PACMAD clade</taxon>
        <taxon>Panicoideae</taxon>
        <taxon>Panicodae</taxon>
        <taxon>Paniceae</taxon>
        <taxon>Cenchrinae</taxon>
        <taxon>Setaria</taxon>
    </lineage>
</organism>
<dbReference type="Pfam" id="PF23635">
    <property type="entry name" value="Beta-prop_AT5G49610-like"/>
    <property type="match status" value="1"/>
</dbReference>
<dbReference type="AlphaFoldDB" id="A0A368RSK4"/>
<evidence type="ECO:0000259" key="2">
    <source>
        <dbReference type="Pfam" id="PF23635"/>
    </source>
</evidence>